<sequence length="54" mass="6259">IFPRLCRLVLCYKRLLSTCNYTLMGGGKFLIEKYCHRNIRTTPYAALKGKTGKF</sequence>
<organism evidence="1">
    <name type="scientific">Amphimedon queenslandica</name>
    <name type="common">Sponge</name>
    <dbReference type="NCBI Taxonomy" id="400682"/>
    <lineage>
        <taxon>Eukaryota</taxon>
        <taxon>Metazoa</taxon>
        <taxon>Porifera</taxon>
        <taxon>Demospongiae</taxon>
        <taxon>Heteroscleromorpha</taxon>
        <taxon>Haplosclerida</taxon>
        <taxon>Niphatidae</taxon>
        <taxon>Amphimedon</taxon>
    </lineage>
</organism>
<dbReference type="EnsemblMetazoa" id="Aqu2.1.30874_001">
    <property type="protein sequence ID" value="Aqu2.1.30874_001"/>
    <property type="gene ID" value="Aqu2.1.30874"/>
</dbReference>
<proteinExistence type="predicted"/>
<dbReference type="InParanoid" id="A0A1X7UTM4"/>
<accession>A0A1X7UTM4</accession>
<dbReference type="AlphaFoldDB" id="A0A1X7UTM4"/>
<evidence type="ECO:0000313" key="1">
    <source>
        <dbReference type="EnsemblMetazoa" id="Aqu2.1.30874_001"/>
    </source>
</evidence>
<name>A0A1X7UTM4_AMPQE</name>
<reference evidence="1" key="1">
    <citation type="submission" date="2017-05" db="UniProtKB">
        <authorList>
            <consortium name="EnsemblMetazoa"/>
        </authorList>
    </citation>
    <scope>IDENTIFICATION</scope>
</reference>
<protein>
    <submittedName>
        <fullName evidence="1">Uncharacterized protein</fullName>
    </submittedName>
</protein>